<dbReference type="InterPro" id="IPR009057">
    <property type="entry name" value="Homeodomain-like_sf"/>
</dbReference>
<feature type="compositionally biased region" description="Polar residues" evidence="2">
    <location>
        <begin position="121"/>
        <end position="131"/>
    </location>
</feature>
<reference evidence="3 4" key="1">
    <citation type="submission" date="2024-06" db="EMBL/GenBank/DDBJ databases">
        <title>Genome sequencing of Agrobacterium spp. from tobacco in Serbia.</title>
        <authorList>
            <person name="Ilicic R.J."/>
            <person name="Studholme D.J."/>
            <person name="Jelusic A."/>
            <person name="Barac G."/>
            <person name="Bagi F."/>
            <person name="Popovic Milovanovic T."/>
        </authorList>
    </citation>
    <scope>NUCLEOTIDE SEQUENCE [LARGE SCALE GENOMIC DNA]</scope>
    <source>
        <strain evidence="3 4">DA1</strain>
    </source>
</reference>
<evidence type="ECO:0000313" key="3">
    <source>
        <dbReference type="EMBL" id="MES4992382.1"/>
    </source>
</evidence>
<keyword evidence="1" id="KW-0175">Coiled coil</keyword>
<feature type="region of interest" description="Disordered" evidence="2">
    <location>
        <begin position="61"/>
        <end position="143"/>
    </location>
</feature>
<dbReference type="Proteomes" id="UP001438189">
    <property type="component" value="Unassembled WGS sequence"/>
</dbReference>
<sequence length="229" mass="25416">MRRQARPFAVEIKQKRGRQKRSNSIWGDVDLSPLAAETREKSEAFQPPNIRLVDTNLVRVETEDAHKPQAEHEMAEPTEAEPALPSNEAAAPIPASERDADAKKKVPRTKRIAGTMPKRAVQTTATGSSPVDPSAVRTKRKVYSSRERAAKLDEIEKSIAGGGSVKSATKRAGISEQTYYQWKKATRPSDGDDLKDLVALEEENKRLKSLLAQQLRRENAELKRKLGLG</sequence>
<evidence type="ECO:0000313" key="4">
    <source>
        <dbReference type="Proteomes" id="UP001438189"/>
    </source>
</evidence>
<organism evidence="3 4">
    <name type="scientific">Agrobacterium radiobacter</name>
    <dbReference type="NCBI Taxonomy" id="362"/>
    <lineage>
        <taxon>Bacteria</taxon>
        <taxon>Pseudomonadati</taxon>
        <taxon>Pseudomonadota</taxon>
        <taxon>Alphaproteobacteria</taxon>
        <taxon>Hyphomicrobiales</taxon>
        <taxon>Rhizobiaceae</taxon>
        <taxon>Rhizobium/Agrobacterium group</taxon>
        <taxon>Agrobacterium</taxon>
        <taxon>Agrobacterium tumefaciens complex</taxon>
    </lineage>
</organism>
<feature type="compositionally biased region" description="Basic and acidic residues" evidence="2">
    <location>
        <begin position="61"/>
        <end position="75"/>
    </location>
</feature>
<name>A0ABD5LP07_AGRRD</name>
<accession>A0ABD5LP07</accession>
<evidence type="ECO:0000256" key="2">
    <source>
        <dbReference type="SAM" id="MobiDB-lite"/>
    </source>
</evidence>
<dbReference type="EMBL" id="JBETME010000008">
    <property type="protein sequence ID" value="MES4992382.1"/>
    <property type="molecule type" value="Genomic_DNA"/>
</dbReference>
<proteinExistence type="predicted"/>
<feature type="region of interest" description="Disordered" evidence="2">
    <location>
        <begin position="1"/>
        <end position="33"/>
    </location>
</feature>
<dbReference type="Pfam" id="PF01527">
    <property type="entry name" value="HTH_Tnp_1"/>
    <property type="match status" value="1"/>
</dbReference>
<dbReference type="InterPro" id="IPR002514">
    <property type="entry name" value="Transposase_8"/>
</dbReference>
<dbReference type="SUPFAM" id="SSF46689">
    <property type="entry name" value="Homeodomain-like"/>
    <property type="match status" value="1"/>
</dbReference>
<dbReference type="AlphaFoldDB" id="A0ABD5LP07"/>
<gene>
    <name evidence="3" type="ORF">ABVB70_18760</name>
</gene>
<evidence type="ECO:0000256" key="1">
    <source>
        <dbReference type="SAM" id="Coils"/>
    </source>
</evidence>
<comment type="caution">
    <text evidence="3">The sequence shown here is derived from an EMBL/GenBank/DDBJ whole genome shotgun (WGS) entry which is preliminary data.</text>
</comment>
<dbReference type="RefSeq" id="WP_353574343.1">
    <property type="nucleotide sequence ID" value="NZ_JBETME010000008.1"/>
</dbReference>
<feature type="coiled-coil region" evidence="1">
    <location>
        <begin position="197"/>
        <end position="225"/>
    </location>
</feature>
<protein>
    <submittedName>
        <fullName evidence="3">Transposase</fullName>
    </submittedName>
</protein>